<comment type="caution">
    <text evidence="3">The sequence shown here is derived from an EMBL/GenBank/DDBJ whole genome shotgun (WGS) entry which is preliminary data.</text>
</comment>
<feature type="compositionally biased region" description="Basic and acidic residues" evidence="1">
    <location>
        <begin position="1"/>
        <end position="22"/>
    </location>
</feature>
<feature type="compositionally biased region" description="Basic and acidic residues" evidence="1">
    <location>
        <begin position="48"/>
        <end position="72"/>
    </location>
</feature>
<dbReference type="InterPro" id="IPR041649">
    <property type="entry name" value="NepR"/>
</dbReference>
<dbReference type="RefSeq" id="WP_115490560.1">
    <property type="nucleotide sequence ID" value="NZ_JACHWW010000001.1"/>
</dbReference>
<gene>
    <name evidence="3" type="ORF">DL238_00990</name>
</gene>
<dbReference type="AlphaFoldDB" id="A0A395LHD3"/>
<organism evidence="3 4">
    <name type="scientific">Alteriqipengyuania lutimaris</name>
    <dbReference type="NCBI Taxonomy" id="1538146"/>
    <lineage>
        <taxon>Bacteria</taxon>
        <taxon>Pseudomonadati</taxon>
        <taxon>Pseudomonadota</taxon>
        <taxon>Alphaproteobacteria</taxon>
        <taxon>Sphingomonadales</taxon>
        <taxon>Erythrobacteraceae</taxon>
        <taxon>Alteriqipengyuania</taxon>
    </lineage>
</organism>
<evidence type="ECO:0000256" key="1">
    <source>
        <dbReference type="SAM" id="MobiDB-lite"/>
    </source>
</evidence>
<keyword evidence="4" id="KW-1185">Reference proteome</keyword>
<reference evidence="3 4" key="1">
    <citation type="submission" date="2018-07" db="EMBL/GenBank/DDBJ databases">
        <title>Erythrobacter nanhaiensis sp. nov., a novel member of the genus Erythrobacter isolated from the South China Sea.</title>
        <authorList>
            <person name="Chen X."/>
            <person name="Liu J."/>
        </authorList>
    </citation>
    <scope>NUCLEOTIDE SEQUENCE [LARGE SCALE GENOMIC DNA]</scope>
    <source>
        <strain evidence="3 4">S-5</strain>
    </source>
</reference>
<evidence type="ECO:0000259" key="2">
    <source>
        <dbReference type="Pfam" id="PF18557"/>
    </source>
</evidence>
<dbReference type="Proteomes" id="UP000254101">
    <property type="component" value="Unassembled WGS sequence"/>
</dbReference>
<protein>
    <recommendedName>
        <fullName evidence="2">Anti-sigma factor NepR domain-containing protein</fullName>
    </recommendedName>
</protein>
<feature type="region of interest" description="Disordered" evidence="1">
    <location>
        <begin position="42"/>
        <end position="72"/>
    </location>
</feature>
<accession>A0A395LHD3</accession>
<evidence type="ECO:0000313" key="3">
    <source>
        <dbReference type="EMBL" id="RDS76326.1"/>
    </source>
</evidence>
<sequence>MDDKHNPDAKHAPHRPTGEGRDGMNQPQWADSLRNLYDSVVDEPIPDSFKDLLDQFDEPKKDGPKQDGGDAT</sequence>
<dbReference type="EMBL" id="QRBB01000001">
    <property type="protein sequence ID" value="RDS76326.1"/>
    <property type="molecule type" value="Genomic_DNA"/>
</dbReference>
<dbReference type="OrthoDB" id="7510396at2"/>
<dbReference type="Pfam" id="PF18557">
    <property type="entry name" value="NepR"/>
    <property type="match status" value="1"/>
</dbReference>
<feature type="domain" description="Anti-sigma factor NepR" evidence="2">
    <location>
        <begin position="26"/>
        <end position="58"/>
    </location>
</feature>
<feature type="region of interest" description="Disordered" evidence="1">
    <location>
        <begin position="1"/>
        <end position="30"/>
    </location>
</feature>
<proteinExistence type="predicted"/>
<name>A0A395LHD3_9SPHN</name>
<evidence type="ECO:0000313" key="4">
    <source>
        <dbReference type="Proteomes" id="UP000254101"/>
    </source>
</evidence>